<feature type="domain" description="HNH nuclease" evidence="1">
    <location>
        <begin position="54"/>
        <end position="99"/>
    </location>
</feature>
<dbReference type="Gene3D" id="3.90.75.20">
    <property type="match status" value="1"/>
</dbReference>
<accession>A0A8S5V2D9</accession>
<keyword evidence="2" id="KW-0378">Hydrolase</keyword>
<protein>
    <submittedName>
        <fullName evidence="2">Homing endonuclease</fullName>
    </submittedName>
</protein>
<sequence length="169" mass="20340">MELFKNIKEFPEYTVYSDGRILTKNGNFMSIGRRKSNSGYIQVRLFKDNKYYYRYLHRILAEAFIENPNNYRTVNHKDGNKLNNALYNLEWSSDEQQQRHAYLIGLKHNGISFTDKELFNIYEMFFIKHLTPKKISMILNRPFGTIRKICYGERCNDIRKKFLENTEIK</sequence>
<keyword evidence="2" id="KW-0540">Nuclease</keyword>
<organism evidence="2">
    <name type="scientific">CrAss-like virus sp. ctelJ1</name>
    <dbReference type="NCBI Taxonomy" id="2825838"/>
    <lineage>
        <taxon>Viruses</taxon>
        <taxon>Duplodnaviria</taxon>
        <taxon>Heunggongvirae</taxon>
        <taxon>Uroviricota</taxon>
        <taxon>Caudoviricetes</taxon>
        <taxon>Crassvirales</taxon>
    </lineage>
</organism>
<evidence type="ECO:0000259" key="1">
    <source>
        <dbReference type="Pfam" id="PF13392"/>
    </source>
</evidence>
<dbReference type="InterPro" id="IPR003615">
    <property type="entry name" value="HNH_nuc"/>
</dbReference>
<dbReference type="EMBL" id="BK016184">
    <property type="protein sequence ID" value="DAG00881.1"/>
    <property type="molecule type" value="Genomic_DNA"/>
</dbReference>
<evidence type="ECO:0000313" key="2">
    <source>
        <dbReference type="EMBL" id="DAG00881.1"/>
    </source>
</evidence>
<reference evidence="2" key="1">
    <citation type="journal article" date="2021" name="Proc. Natl. Acad. Sci. U.S.A.">
        <title>A Catalog of Tens of Thousands of Viruses from Human Metagenomes Reveals Hidden Associations with Chronic Diseases.</title>
        <authorList>
            <person name="Tisza M.J."/>
            <person name="Buck C.B."/>
        </authorList>
    </citation>
    <scope>NUCLEOTIDE SEQUENCE</scope>
    <source>
        <strain evidence="2">CtelJ1</strain>
    </source>
</reference>
<name>A0A8S5V2D9_9CAUD</name>
<keyword evidence="2" id="KW-0255">Endonuclease</keyword>
<proteinExistence type="predicted"/>
<dbReference type="GO" id="GO:0004519">
    <property type="term" value="F:endonuclease activity"/>
    <property type="evidence" value="ECO:0007669"/>
    <property type="project" value="UniProtKB-KW"/>
</dbReference>
<dbReference type="Pfam" id="PF13392">
    <property type="entry name" value="HNH_3"/>
    <property type="match status" value="1"/>
</dbReference>
<dbReference type="SUPFAM" id="SSF54060">
    <property type="entry name" value="His-Me finger endonucleases"/>
    <property type="match status" value="1"/>
</dbReference>
<dbReference type="InterPro" id="IPR044925">
    <property type="entry name" value="His-Me_finger_sf"/>
</dbReference>